<dbReference type="GO" id="GO:0016020">
    <property type="term" value="C:membrane"/>
    <property type="evidence" value="ECO:0007669"/>
    <property type="project" value="TreeGrafter"/>
</dbReference>
<evidence type="ECO:0000259" key="1">
    <source>
        <dbReference type="Pfam" id="PF17900"/>
    </source>
</evidence>
<dbReference type="Pfam" id="PF17900">
    <property type="entry name" value="Peptidase_M1_N"/>
    <property type="match status" value="1"/>
</dbReference>
<evidence type="ECO:0000313" key="3">
    <source>
        <dbReference type="Proteomes" id="UP000230423"/>
    </source>
</evidence>
<dbReference type="AlphaFoldDB" id="A0A2G9V1G7"/>
<name>A0A2G9V1G7_TELCI</name>
<dbReference type="GO" id="GO:0005737">
    <property type="term" value="C:cytoplasm"/>
    <property type="evidence" value="ECO:0007669"/>
    <property type="project" value="TreeGrafter"/>
</dbReference>
<feature type="domain" description="Aminopeptidase N-like N-terminal" evidence="1">
    <location>
        <begin position="48"/>
        <end position="171"/>
    </location>
</feature>
<dbReference type="GO" id="GO:0042277">
    <property type="term" value="F:peptide binding"/>
    <property type="evidence" value="ECO:0007669"/>
    <property type="project" value="TreeGrafter"/>
</dbReference>
<keyword evidence="3" id="KW-1185">Reference proteome</keyword>
<dbReference type="InterPro" id="IPR042097">
    <property type="entry name" value="Aminopeptidase_N-like_N_sf"/>
</dbReference>
<dbReference type="GO" id="GO:0008270">
    <property type="term" value="F:zinc ion binding"/>
    <property type="evidence" value="ECO:0007669"/>
    <property type="project" value="TreeGrafter"/>
</dbReference>
<dbReference type="GO" id="GO:0043171">
    <property type="term" value="P:peptide catabolic process"/>
    <property type="evidence" value="ECO:0007669"/>
    <property type="project" value="TreeGrafter"/>
</dbReference>
<gene>
    <name evidence="2" type="ORF">TELCIR_01594</name>
</gene>
<proteinExistence type="predicted"/>
<dbReference type="PANTHER" id="PTHR11533:SF299">
    <property type="entry name" value="AMINOPEPTIDASE"/>
    <property type="match status" value="1"/>
</dbReference>
<dbReference type="EMBL" id="KZ345060">
    <property type="protein sequence ID" value="PIO76331.1"/>
    <property type="molecule type" value="Genomic_DNA"/>
</dbReference>
<dbReference type="InterPro" id="IPR045357">
    <property type="entry name" value="Aminopeptidase_N-like_N"/>
</dbReference>
<dbReference type="InterPro" id="IPR050344">
    <property type="entry name" value="Peptidase_M1_aminopeptidases"/>
</dbReference>
<dbReference type="GO" id="GO:0005615">
    <property type="term" value="C:extracellular space"/>
    <property type="evidence" value="ECO:0007669"/>
    <property type="project" value="TreeGrafter"/>
</dbReference>
<accession>A0A2G9V1G7</accession>
<sequence length="182" mass="20571">MSLPVAAVAAFARGGTIKHLLESPSLDEQQYRKSEKRFLGKISKRVLYDLTIKTYLPGYVAIPSGKNLTFDGQVAISMVVEEPTRSIVLNAKKITVNSEKCELFLDDKKLDIESVTNHERLEKVEFTLKQQLEKDQKIRLKVVYSGLISDTLGGLYQATYKDKDGTTKYVLWLIKDNIQENG</sequence>
<evidence type="ECO:0000313" key="2">
    <source>
        <dbReference type="EMBL" id="PIO76331.1"/>
    </source>
</evidence>
<dbReference type="OrthoDB" id="10031169at2759"/>
<protein>
    <recommendedName>
        <fullName evidence="1">Aminopeptidase N-like N-terminal domain-containing protein</fullName>
    </recommendedName>
</protein>
<organism evidence="2 3">
    <name type="scientific">Teladorsagia circumcincta</name>
    <name type="common">Brown stomach worm</name>
    <name type="synonym">Ostertagia circumcincta</name>
    <dbReference type="NCBI Taxonomy" id="45464"/>
    <lineage>
        <taxon>Eukaryota</taxon>
        <taxon>Metazoa</taxon>
        <taxon>Ecdysozoa</taxon>
        <taxon>Nematoda</taxon>
        <taxon>Chromadorea</taxon>
        <taxon>Rhabditida</taxon>
        <taxon>Rhabditina</taxon>
        <taxon>Rhabditomorpha</taxon>
        <taxon>Strongyloidea</taxon>
        <taxon>Trichostrongylidae</taxon>
        <taxon>Teladorsagia</taxon>
    </lineage>
</organism>
<dbReference type="GO" id="GO:0006508">
    <property type="term" value="P:proteolysis"/>
    <property type="evidence" value="ECO:0007669"/>
    <property type="project" value="TreeGrafter"/>
</dbReference>
<dbReference type="SUPFAM" id="SSF63737">
    <property type="entry name" value="Leukotriene A4 hydrolase N-terminal domain"/>
    <property type="match status" value="1"/>
</dbReference>
<dbReference type="Proteomes" id="UP000230423">
    <property type="component" value="Unassembled WGS sequence"/>
</dbReference>
<reference evidence="2 3" key="1">
    <citation type="submission" date="2015-09" db="EMBL/GenBank/DDBJ databases">
        <title>Draft genome of the parasitic nematode Teladorsagia circumcincta isolate WARC Sus (inbred).</title>
        <authorList>
            <person name="Mitreva M."/>
        </authorList>
    </citation>
    <scope>NUCLEOTIDE SEQUENCE [LARGE SCALE GENOMIC DNA]</scope>
    <source>
        <strain evidence="2 3">S</strain>
    </source>
</reference>
<dbReference type="PANTHER" id="PTHR11533">
    <property type="entry name" value="PROTEASE M1 ZINC METALLOPROTEASE"/>
    <property type="match status" value="1"/>
</dbReference>
<dbReference type="GO" id="GO:0070006">
    <property type="term" value="F:metalloaminopeptidase activity"/>
    <property type="evidence" value="ECO:0007669"/>
    <property type="project" value="TreeGrafter"/>
</dbReference>
<dbReference type="Gene3D" id="2.60.40.1730">
    <property type="entry name" value="tricorn interacting facor f3 domain"/>
    <property type="match status" value="1"/>
</dbReference>